<dbReference type="OrthoDB" id="46564at2759"/>
<dbReference type="Proteomes" id="UP000187209">
    <property type="component" value="Unassembled WGS sequence"/>
</dbReference>
<dbReference type="InterPro" id="IPR029063">
    <property type="entry name" value="SAM-dependent_MTases_sf"/>
</dbReference>
<dbReference type="EMBL" id="MPUH01000037">
    <property type="protein sequence ID" value="OMJ93780.1"/>
    <property type="molecule type" value="Genomic_DNA"/>
</dbReference>
<name>A0A1R2CXS8_9CILI</name>
<evidence type="ECO:0008006" key="3">
    <source>
        <dbReference type="Google" id="ProtNLM"/>
    </source>
</evidence>
<gene>
    <name evidence="1" type="ORF">SteCoe_3229</name>
</gene>
<dbReference type="Pfam" id="PF10294">
    <property type="entry name" value="Methyltransf_16"/>
    <property type="match status" value="1"/>
</dbReference>
<keyword evidence="2" id="KW-1185">Reference proteome</keyword>
<protein>
    <recommendedName>
        <fullName evidence="3">Calmodulin-lysine N-methyltransferase</fullName>
    </recommendedName>
</protein>
<evidence type="ECO:0000313" key="1">
    <source>
        <dbReference type="EMBL" id="OMJ93780.1"/>
    </source>
</evidence>
<dbReference type="InterPro" id="IPR019410">
    <property type="entry name" value="Methyltransf_16"/>
</dbReference>
<dbReference type="Gene3D" id="3.40.50.150">
    <property type="entry name" value="Vaccinia Virus protein VP39"/>
    <property type="match status" value="1"/>
</dbReference>
<dbReference type="SUPFAM" id="SSF53335">
    <property type="entry name" value="S-adenosyl-L-methionine-dependent methyltransferases"/>
    <property type="match status" value="1"/>
</dbReference>
<evidence type="ECO:0000313" key="2">
    <source>
        <dbReference type="Proteomes" id="UP000187209"/>
    </source>
</evidence>
<dbReference type="AlphaFoldDB" id="A0A1R2CXS8"/>
<dbReference type="CDD" id="cd02440">
    <property type="entry name" value="AdoMet_MTases"/>
    <property type="match status" value="1"/>
</dbReference>
<comment type="caution">
    <text evidence="1">The sequence shown here is derived from an EMBL/GenBank/DDBJ whole genome shotgun (WGS) entry which is preliminary data.</text>
</comment>
<dbReference type="PANTHER" id="PTHR14614">
    <property type="entry name" value="HEPATOCELLULAR CARCINOMA-ASSOCIATED ANTIGEN"/>
    <property type="match status" value="1"/>
</dbReference>
<sequence>MNLKPQIREIFIDNDKIVTISDQVFFQTGNDGVHQWESGIVLSRYLLSINPIGSILELGSGSGLAGITASKYTRSTNITMTDFNRTVLDNIQENILKNSARARVVYLDWRDVTTYTNPADIVIGSDLIYDGAPIQDLVRTILHHMNENGVCYIVMPDKRKMTPVFLEEAERAGLDVVAMELKDWFTCSPHRDVQKGFRDFAELTMRKYFLYTLTRKSNI</sequence>
<reference evidence="1 2" key="1">
    <citation type="submission" date="2016-11" db="EMBL/GenBank/DDBJ databases">
        <title>The macronuclear genome of Stentor coeruleus: a giant cell with tiny introns.</title>
        <authorList>
            <person name="Slabodnick M."/>
            <person name="Ruby J.G."/>
            <person name="Reiff S.B."/>
            <person name="Swart E.C."/>
            <person name="Gosai S."/>
            <person name="Prabakaran S."/>
            <person name="Witkowska E."/>
            <person name="Larue G.E."/>
            <person name="Fisher S."/>
            <person name="Freeman R.M."/>
            <person name="Gunawardena J."/>
            <person name="Chu W."/>
            <person name="Stover N.A."/>
            <person name="Gregory B.D."/>
            <person name="Nowacki M."/>
            <person name="Derisi J."/>
            <person name="Roy S.W."/>
            <person name="Marshall W.F."/>
            <person name="Sood P."/>
        </authorList>
    </citation>
    <scope>NUCLEOTIDE SEQUENCE [LARGE SCALE GENOMIC DNA]</scope>
    <source>
        <strain evidence="1">WM001</strain>
    </source>
</reference>
<dbReference type="PANTHER" id="PTHR14614:SF132">
    <property type="entry name" value="PROTEIN-LYSINE METHYLTRANSFERASE C42C1.13"/>
    <property type="match status" value="1"/>
</dbReference>
<proteinExistence type="predicted"/>
<accession>A0A1R2CXS8</accession>
<organism evidence="1 2">
    <name type="scientific">Stentor coeruleus</name>
    <dbReference type="NCBI Taxonomy" id="5963"/>
    <lineage>
        <taxon>Eukaryota</taxon>
        <taxon>Sar</taxon>
        <taxon>Alveolata</taxon>
        <taxon>Ciliophora</taxon>
        <taxon>Postciliodesmatophora</taxon>
        <taxon>Heterotrichea</taxon>
        <taxon>Heterotrichida</taxon>
        <taxon>Stentoridae</taxon>
        <taxon>Stentor</taxon>
    </lineage>
</organism>